<dbReference type="AlphaFoldDB" id="A0A1G5SAE9"/>
<proteinExistence type="predicted"/>
<keyword evidence="2" id="KW-1185">Reference proteome</keyword>
<protein>
    <submittedName>
        <fullName evidence="1">Uncharacterized protein</fullName>
    </submittedName>
</protein>
<gene>
    <name evidence="1" type="ORF">NSMM_1080002</name>
</gene>
<dbReference type="Proteomes" id="UP000198729">
    <property type="component" value="Unassembled WGS sequence"/>
</dbReference>
<accession>A0A1G5SAE9</accession>
<organism evidence="1 2">
    <name type="scientific">Nitrosomonas mobilis</name>
    <dbReference type="NCBI Taxonomy" id="51642"/>
    <lineage>
        <taxon>Bacteria</taxon>
        <taxon>Pseudomonadati</taxon>
        <taxon>Pseudomonadota</taxon>
        <taxon>Betaproteobacteria</taxon>
        <taxon>Nitrosomonadales</taxon>
        <taxon>Nitrosomonadaceae</taxon>
        <taxon>Nitrosomonas</taxon>
    </lineage>
</organism>
<name>A0A1G5SAE9_9PROT</name>
<sequence length="50" mass="6051">MGTMYFFWYAQCVLDWRAKIKEYGVELVDVVLKRGRKVWLRVNLSEANHM</sequence>
<reference evidence="1 2" key="1">
    <citation type="submission" date="2016-10" db="EMBL/GenBank/DDBJ databases">
        <authorList>
            <person name="de Groot N.N."/>
        </authorList>
    </citation>
    <scope>NUCLEOTIDE SEQUENCE [LARGE SCALE GENOMIC DNA]</scope>
    <source>
        <strain evidence="1">1</strain>
    </source>
</reference>
<evidence type="ECO:0000313" key="1">
    <source>
        <dbReference type="EMBL" id="SCZ84152.1"/>
    </source>
</evidence>
<dbReference type="EMBL" id="FMWO01000011">
    <property type="protein sequence ID" value="SCZ84152.1"/>
    <property type="molecule type" value="Genomic_DNA"/>
</dbReference>
<evidence type="ECO:0000313" key="2">
    <source>
        <dbReference type="Proteomes" id="UP000198729"/>
    </source>
</evidence>